<evidence type="ECO:0000313" key="10">
    <source>
        <dbReference type="Proteomes" id="UP001208692"/>
    </source>
</evidence>
<gene>
    <name evidence="7" type="primary">menF</name>
    <name evidence="7" type="ORF">RCZ15_12170</name>
    <name evidence="8" type="ORF">RCZ16_17910</name>
</gene>
<keyword evidence="10" id="KW-1185">Reference proteome</keyword>
<dbReference type="RefSeq" id="WP_264847142.1">
    <property type="nucleotide sequence ID" value="NZ_BPMA01000041.1"/>
</dbReference>
<name>A0AAV5AUP1_9FLAO</name>
<dbReference type="EMBL" id="BQKA01000023">
    <property type="protein sequence ID" value="GJM50244.1"/>
    <property type="molecule type" value="Genomic_DNA"/>
</dbReference>
<evidence type="ECO:0000313" key="7">
    <source>
        <dbReference type="EMBL" id="GJM50244.1"/>
    </source>
</evidence>
<dbReference type="NCBIfam" id="TIGR00543">
    <property type="entry name" value="isochor_syn"/>
    <property type="match status" value="1"/>
</dbReference>
<dbReference type="InterPro" id="IPR015890">
    <property type="entry name" value="Chorismate_C"/>
</dbReference>
<dbReference type="PANTHER" id="PTHR42839">
    <property type="entry name" value="ISOCHORISMATE SYNTHASE ENTC"/>
    <property type="match status" value="1"/>
</dbReference>
<evidence type="ECO:0000256" key="4">
    <source>
        <dbReference type="ARBA" id="ARBA00023235"/>
    </source>
</evidence>
<feature type="domain" description="Chorismate-utilising enzyme C-terminal" evidence="6">
    <location>
        <begin position="95"/>
        <end position="341"/>
    </location>
</feature>
<evidence type="ECO:0000256" key="5">
    <source>
        <dbReference type="ARBA" id="ARBA00041564"/>
    </source>
</evidence>
<dbReference type="Pfam" id="PF00425">
    <property type="entry name" value="Chorismate_bind"/>
    <property type="match status" value="1"/>
</dbReference>
<keyword evidence="4" id="KW-0413">Isomerase</keyword>
<dbReference type="AlphaFoldDB" id="A0AAV5AUP1"/>
<evidence type="ECO:0000313" key="9">
    <source>
        <dbReference type="Proteomes" id="UP001207736"/>
    </source>
</evidence>
<comment type="catalytic activity">
    <reaction evidence="1">
        <text>chorismate = isochorismate</text>
        <dbReference type="Rhea" id="RHEA:18985"/>
        <dbReference type="ChEBI" id="CHEBI:29748"/>
        <dbReference type="ChEBI" id="CHEBI:29780"/>
        <dbReference type="EC" id="5.4.4.2"/>
    </reaction>
</comment>
<organism evidence="7 9">
    <name type="scientific">Capnocytophaga catalasegens</name>
    <dbReference type="NCBI Taxonomy" id="1004260"/>
    <lineage>
        <taxon>Bacteria</taxon>
        <taxon>Pseudomonadati</taxon>
        <taxon>Bacteroidota</taxon>
        <taxon>Flavobacteriia</taxon>
        <taxon>Flavobacteriales</taxon>
        <taxon>Flavobacteriaceae</taxon>
        <taxon>Capnocytophaga</taxon>
    </lineage>
</organism>
<dbReference type="PANTHER" id="PTHR42839:SF2">
    <property type="entry name" value="ISOCHORISMATE SYNTHASE ENTC"/>
    <property type="match status" value="1"/>
</dbReference>
<dbReference type="EMBL" id="BQKB01000041">
    <property type="protein sequence ID" value="GJM53475.1"/>
    <property type="molecule type" value="Genomic_DNA"/>
</dbReference>
<accession>A0AAV5AUP1</accession>
<dbReference type="Gene3D" id="3.60.120.10">
    <property type="entry name" value="Anthranilate synthase"/>
    <property type="match status" value="1"/>
</dbReference>
<dbReference type="SUPFAM" id="SSF56322">
    <property type="entry name" value="ADC synthase"/>
    <property type="match status" value="1"/>
</dbReference>
<dbReference type="GO" id="GO:0008909">
    <property type="term" value="F:isochorismate synthase activity"/>
    <property type="evidence" value="ECO:0007669"/>
    <property type="project" value="UniProtKB-EC"/>
</dbReference>
<evidence type="ECO:0000256" key="2">
    <source>
        <dbReference type="ARBA" id="ARBA00005297"/>
    </source>
</evidence>
<evidence type="ECO:0000256" key="3">
    <source>
        <dbReference type="ARBA" id="ARBA00012824"/>
    </source>
</evidence>
<evidence type="ECO:0000259" key="6">
    <source>
        <dbReference type="Pfam" id="PF00425"/>
    </source>
</evidence>
<dbReference type="InterPro" id="IPR005801">
    <property type="entry name" value="ADC_synthase"/>
</dbReference>
<comment type="caution">
    <text evidence="7">The sequence shown here is derived from an EMBL/GenBank/DDBJ whole genome shotgun (WGS) entry which is preliminary data.</text>
</comment>
<dbReference type="InterPro" id="IPR004561">
    <property type="entry name" value="IsoChor_synthase"/>
</dbReference>
<evidence type="ECO:0000256" key="1">
    <source>
        <dbReference type="ARBA" id="ARBA00000799"/>
    </source>
</evidence>
<comment type="similarity">
    <text evidence="2">Belongs to the isochorismate synthase family.</text>
</comment>
<reference evidence="7 10" key="1">
    <citation type="submission" date="2021-11" db="EMBL/GenBank/DDBJ databases">
        <title>Draft genome sequence of Capnocytophaga sp. strain KC07075 isolated from cat oral cavity.</title>
        <authorList>
            <person name="Suzuki M."/>
            <person name="Imaoka K."/>
            <person name="Kimura M."/>
            <person name="Morikawa S."/>
            <person name="Maeda K."/>
        </authorList>
    </citation>
    <scope>NUCLEOTIDE SEQUENCE</scope>
    <source>
        <strain evidence="7">KC07075</strain>
        <strain evidence="8 10">KC07079</strain>
    </source>
</reference>
<proteinExistence type="inferred from homology"/>
<dbReference type="Proteomes" id="UP001207736">
    <property type="component" value="Unassembled WGS sequence"/>
</dbReference>
<evidence type="ECO:0000313" key="8">
    <source>
        <dbReference type="EMBL" id="GJM53475.1"/>
    </source>
</evidence>
<protein>
    <recommendedName>
        <fullName evidence="3">isochorismate synthase</fullName>
        <ecNumber evidence="3">5.4.4.2</ecNumber>
    </recommendedName>
    <alternativeName>
        <fullName evidence="5">Isochorismate mutase</fullName>
    </alternativeName>
</protein>
<sequence length="351" mass="40323">MVINYSDFLHKIQAIENEQLPFVVYKLPYQKEVHLLYQQTDELLETDFSKSGFVLYPFYGDSSVWLHADNHYVSVNNVVENGIHLGHCSEVLSGKQAHLDRINKAIKQMQSEVLQKVVLSHREAILTDEKPAVTYFERLITCYPLAFCYVFHHPKMGKWIAATPEILFQTEGTQLKTMSLAGTKPYIEGELPSWSSKEYEEQQIVTDTILSNLAPLTKNITISSVKTIRAGNLWHLCTDIYAEIIEKNALKDILFSLHPTPAVCGYPTEIARKFILENENYDRAFYTGFCGVINMYKPEKMTIYVNLRCAQILKNKTFVYVGGGITQQSNPEQEWEELLNKAQTMFRIVCQ</sequence>
<dbReference type="Proteomes" id="UP001208692">
    <property type="component" value="Unassembled WGS sequence"/>
</dbReference>
<dbReference type="EC" id="5.4.4.2" evidence="3"/>